<name>A0ABP1QQ95_9HEXA</name>
<organism evidence="2 3">
    <name type="scientific">Orchesella dallaii</name>
    <dbReference type="NCBI Taxonomy" id="48710"/>
    <lineage>
        <taxon>Eukaryota</taxon>
        <taxon>Metazoa</taxon>
        <taxon>Ecdysozoa</taxon>
        <taxon>Arthropoda</taxon>
        <taxon>Hexapoda</taxon>
        <taxon>Collembola</taxon>
        <taxon>Entomobryomorpha</taxon>
        <taxon>Entomobryoidea</taxon>
        <taxon>Orchesellidae</taxon>
        <taxon>Orchesellinae</taxon>
        <taxon>Orchesella</taxon>
    </lineage>
</organism>
<keyword evidence="1" id="KW-1133">Transmembrane helix</keyword>
<sequence length="201" mass="22615">MGNIHRQWQEELVGIAWINVGLVVMSLPLFSIYIVQSLQGENVEDFVLHTERGQHFVEIIVKYFVTVLYWVPMSILLKIGATTPSFTLIQTCSIANLIFIFVLALQMIVKPPASILVVCAYAVCFAYMTVSLWIMKCFMETLKSEKTDVAPITDDNSPMGNTSSSGLTNCENCDELNDVADQRFVFRLQPLSKVSTSRSKF</sequence>
<proteinExistence type="predicted"/>
<comment type="caution">
    <text evidence="2">The sequence shown here is derived from an EMBL/GenBank/DDBJ whole genome shotgun (WGS) entry which is preliminary data.</text>
</comment>
<dbReference type="EMBL" id="CAXLJM020000043">
    <property type="protein sequence ID" value="CAL8109992.1"/>
    <property type="molecule type" value="Genomic_DNA"/>
</dbReference>
<reference evidence="2 3" key="1">
    <citation type="submission" date="2024-08" db="EMBL/GenBank/DDBJ databases">
        <authorList>
            <person name="Cucini C."/>
            <person name="Frati F."/>
        </authorList>
    </citation>
    <scope>NUCLEOTIDE SEQUENCE [LARGE SCALE GENOMIC DNA]</scope>
</reference>
<evidence type="ECO:0000313" key="2">
    <source>
        <dbReference type="EMBL" id="CAL8109992.1"/>
    </source>
</evidence>
<gene>
    <name evidence="2" type="ORF">ODALV1_LOCUS13879</name>
</gene>
<feature type="transmembrane region" description="Helical" evidence="1">
    <location>
        <begin position="115"/>
        <end position="135"/>
    </location>
</feature>
<evidence type="ECO:0000313" key="3">
    <source>
        <dbReference type="Proteomes" id="UP001642540"/>
    </source>
</evidence>
<feature type="transmembrane region" description="Helical" evidence="1">
    <location>
        <begin position="12"/>
        <end position="35"/>
    </location>
</feature>
<accession>A0ABP1QQ95</accession>
<keyword evidence="1" id="KW-0472">Membrane</keyword>
<protein>
    <submittedName>
        <fullName evidence="2">Uncharacterized protein</fullName>
    </submittedName>
</protein>
<evidence type="ECO:0000256" key="1">
    <source>
        <dbReference type="SAM" id="Phobius"/>
    </source>
</evidence>
<keyword evidence="1" id="KW-0812">Transmembrane</keyword>
<feature type="transmembrane region" description="Helical" evidence="1">
    <location>
        <begin position="88"/>
        <end position="109"/>
    </location>
</feature>
<keyword evidence="3" id="KW-1185">Reference proteome</keyword>
<dbReference type="Proteomes" id="UP001642540">
    <property type="component" value="Unassembled WGS sequence"/>
</dbReference>
<feature type="transmembrane region" description="Helical" evidence="1">
    <location>
        <begin position="55"/>
        <end position="76"/>
    </location>
</feature>